<name>A0A4Q1K0B0_9GAMM</name>
<evidence type="ECO:0000256" key="1">
    <source>
        <dbReference type="SAM" id="MobiDB-lite"/>
    </source>
</evidence>
<comment type="caution">
    <text evidence="2">The sequence shown here is derived from an EMBL/GenBank/DDBJ whole genome shotgun (WGS) entry which is preliminary data.</text>
</comment>
<evidence type="ECO:0000313" key="3">
    <source>
        <dbReference type="Proteomes" id="UP000289784"/>
    </source>
</evidence>
<organism evidence="2 3">
    <name type="scientific">Pseudoxanthomonas composti</name>
    <dbReference type="NCBI Taxonomy" id="2137479"/>
    <lineage>
        <taxon>Bacteria</taxon>
        <taxon>Pseudomonadati</taxon>
        <taxon>Pseudomonadota</taxon>
        <taxon>Gammaproteobacteria</taxon>
        <taxon>Lysobacterales</taxon>
        <taxon>Lysobacteraceae</taxon>
        <taxon>Pseudoxanthomonas</taxon>
    </lineage>
</organism>
<feature type="region of interest" description="Disordered" evidence="1">
    <location>
        <begin position="74"/>
        <end position="95"/>
    </location>
</feature>
<dbReference type="Proteomes" id="UP000289784">
    <property type="component" value="Unassembled WGS sequence"/>
</dbReference>
<accession>A0A4Q1K0B0</accession>
<sequence>MKRWIWVLVAFCPAANAQQVYKCVSGKDVSYQSSPCAGPAAKTWDAVPVPEPSNAEQWRRYRIRQELQRRYASDRAATAARMPTPMPGNNSPDACAAAKAHQQAVLAAAGIRRTHDLLRALDEQVTRACR</sequence>
<keyword evidence="3" id="KW-1185">Reference proteome</keyword>
<dbReference type="OrthoDB" id="6059159at2"/>
<dbReference type="EMBL" id="SAWZ01000002">
    <property type="protein sequence ID" value="RXR07397.1"/>
    <property type="molecule type" value="Genomic_DNA"/>
</dbReference>
<protein>
    <submittedName>
        <fullName evidence="2">DUF4124 domain-containing protein</fullName>
    </submittedName>
</protein>
<dbReference type="AlphaFoldDB" id="A0A4Q1K0B0"/>
<evidence type="ECO:0000313" key="2">
    <source>
        <dbReference type="EMBL" id="RXR07397.1"/>
    </source>
</evidence>
<gene>
    <name evidence="2" type="ORF">EPA99_05640</name>
</gene>
<proteinExistence type="predicted"/>
<reference evidence="2 3" key="1">
    <citation type="submission" date="2019-01" db="EMBL/GenBank/DDBJ databases">
        <title>Pseudoxanthomonas composti sp. nov., isolated from compost.</title>
        <authorList>
            <person name="Yang G."/>
        </authorList>
    </citation>
    <scope>NUCLEOTIDE SEQUENCE [LARGE SCALE GENOMIC DNA]</scope>
    <source>
        <strain evidence="2 3">GSS15</strain>
    </source>
</reference>
<dbReference type="RefSeq" id="WP_129470211.1">
    <property type="nucleotide sequence ID" value="NZ_SAWZ01000002.1"/>
</dbReference>